<dbReference type="Gene3D" id="1.10.630.10">
    <property type="entry name" value="Cytochrome P450"/>
    <property type="match status" value="1"/>
</dbReference>
<dbReference type="GO" id="GO:0016705">
    <property type="term" value="F:oxidoreductase activity, acting on paired donors, with incorporation or reduction of molecular oxygen"/>
    <property type="evidence" value="ECO:0007669"/>
    <property type="project" value="InterPro"/>
</dbReference>
<evidence type="ECO:0000256" key="10">
    <source>
        <dbReference type="ARBA" id="ARBA00023004"/>
    </source>
</evidence>
<evidence type="ECO:0000256" key="3">
    <source>
        <dbReference type="ARBA" id="ARBA00004721"/>
    </source>
</evidence>
<keyword evidence="6" id="KW-0812">Transmembrane</keyword>
<organism evidence="14 15">
    <name type="scientific">Roridomyces roridus</name>
    <dbReference type="NCBI Taxonomy" id="1738132"/>
    <lineage>
        <taxon>Eukaryota</taxon>
        <taxon>Fungi</taxon>
        <taxon>Dikarya</taxon>
        <taxon>Basidiomycota</taxon>
        <taxon>Agaricomycotina</taxon>
        <taxon>Agaricomycetes</taxon>
        <taxon>Agaricomycetidae</taxon>
        <taxon>Agaricales</taxon>
        <taxon>Marasmiineae</taxon>
        <taxon>Mycenaceae</taxon>
        <taxon>Roridomyces</taxon>
    </lineage>
</organism>
<gene>
    <name evidence="14" type="ORF">FB45DRAFT_923656</name>
</gene>
<reference evidence="14" key="1">
    <citation type="submission" date="2023-03" db="EMBL/GenBank/DDBJ databases">
        <title>Massive genome expansion in bonnet fungi (Mycena s.s.) driven by repeated elements and novel gene families across ecological guilds.</title>
        <authorList>
            <consortium name="Lawrence Berkeley National Laboratory"/>
            <person name="Harder C.B."/>
            <person name="Miyauchi S."/>
            <person name="Viragh M."/>
            <person name="Kuo A."/>
            <person name="Thoen E."/>
            <person name="Andreopoulos B."/>
            <person name="Lu D."/>
            <person name="Skrede I."/>
            <person name="Drula E."/>
            <person name="Henrissat B."/>
            <person name="Morin E."/>
            <person name="Kohler A."/>
            <person name="Barry K."/>
            <person name="LaButti K."/>
            <person name="Morin E."/>
            <person name="Salamov A."/>
            <person name="Lipzen A."/>
            <person name="Mereny Z."/>
            <person name="Hegedus B."/>
            <person name="Baldrian P."/>
            <person name="Stursova M."/>
            <person name="Weitz H."/>
            <person name="Taylor A."/>
            <person name="Grigoriev I.V."/>
            <person name="Nagy L.G."/>
            <person name="Martin F."/>
            <person name="Kauserud H."/>
        </authorList>
    </citation>
    <scope>NUCLEOTIDE SEQUENCE</scope>
    <source>
        <strain evidence="14">9284</strain>
    </source>
</reference>
<comment type="subcellular location">
    <subcellularLocation>
        <location evidence="2">Membrane</location>
    </subcellularLocation>
</comment>
<evidence type="ECO:0000256" key="5">
    <source>
        <dbReference type="ARBA" id="ARBA00022617"/>
    </source>
</evidence>
<evidence type="ECO:0000256" key="13">
    <source>
        <dbReference type="PIRSR" id="PIRSR602403-1"/>
    </source>
</evidence>
<accession>A0AAD7FJY8</accession>
<evidence type="ECO:0000256" key="4">
    <source>
        <dbReference type="ARBA" id="ARBA00010617"/>
    </source>
</evidence>
<evidence type="ECO:0000256" key="7">
    <source>
        <dbReference type="ARBA" id="ARBA00022723"/>
    </source>
</evidence>
<feature type="binding site" description="axial binding residue" evidence="13">
    <location>
        <position position="464"/>
    </location>
    <ligand>
        <name>heme</name>
        <dbReference type="ChEBI" id="CHEBI:30413"/>
    </ligand>
    <ligandPart>
        <name>Fe</name>
        <dbReference type="ChEBI" id="CHEBI:18248"/>
    </ligandPart>
</feature>
<sequence>MSLRVLVTAVVTAVLVARLTRWAYRRRWALALRGLPGPPSPSGIFGHFGTVSFRKFQGWHATYGPTFKYHGMLGEAHLYTADTTALHHIVNNSEVYQKAPLVRYSLIQLVGRGLLALEGEEHTKMRKIMSPAFGVSQIRGLTELFVDKSVELRDVWAQESPNDAGWIQVDVLSGLKRMTLDVIGKAGFAYEFHALNAGDEAPTPLGAAFRELFMTQIGQRPTVVTFLRAKFPLLRYILPGNKRTLNARLTMDKIGFQLLQNAKASIASGDKDTERRDLLSLLVKSNMSEEDSHRLSDAEVIAQLPTFFTAGHETTSTATAWALYALARAPDVQDKLRNELSAMGTDNPSLDALNSLPYLEKFVREVMRVHAPVAFTSRMVMQDDVIPLGRPYTDTRGVSHSSIPVRKGLFIRIPVAVVNQDPWIWGDDAAEFNPDRWDAIPPNASTIPGVYVQLFTFFGGSHNCIGWRFALAEIKALVYTLVRAYEVELAVPVEDVDESLGLIRRPILKSRMGEGPQLPMRLRKI</sequence>
<dbReference type="AlphaFoldDB" id="A0AAD7FJY8"/>
<dbReference type="InterPro" id="IPR002403">
    <property type="entry name" value="Cyt_P450_E_grp-IV"/>
</dbReference>
<dbReference type="GO" id="GO:0004497">
    <property type="term" value="F:monooxygenase activity"/>
    <property type="evidence" value="ECO:0007669"/>
    <property type="project" value="UniProtKB-KW"/>
</dbReference>
<keyword evidence="10 13" id="KW-0408">Iron</keyword>
<proteinExistence type="inferred from homology"/>
<keyword evidence="9" id="KW-0560">Oxidoreductase</keyword>
<name>A0AAD7FJY8_9AGAR</name>
<evidence type="ECO:0000313" key="15">
    <source>
        <dbReference type="Proteomes" id="UP001221142"/>
    </source>
</evidence>
<dbReference type="SUPFAM" id="SSF48264">
    <property type="entry name" value="Cytochrome P450"/>
    <property type="match status" value="1"/>
</dbReference>
<evidence type="ECO:0000256" key="12">
    <source>
        <dbReference type="ARBA" id="ARBA00023136"/>
    </source>
</evidence>
<dbReference type="GO" id="GO:0016020">
    <property type="term" value="C:membrane"/>
    <property type="evidence" value="ECO:0007669"/>
    <property type="project" value="UniProtKB-SubCell"/>
</dbReference>
<evidence type="ECO:0000256" key="1">
    <source>
        <dbReference type="ARBA" id="ARBA00001971"/>
    </source>
</evidence>
<dbReference type="Pfam" id="PF00067">
    <property type="entry name" value="p450"/>
    <property type="match status" value="1"/>
</dbReference>
<keyword evidence="12" id="KW-0472">Membrane</keyword>
<dbReference type="CDD" id="cd11069">
    <property type="entry name" value="CYP_FUM15-like"/>
    <property type="match status" value="1"/>
</dbReference>
<dbReference type="InterPro" id="IPR001128">
    <property type="entry name" value="Cyt_P450"/>
</dbReference>
<dbReference type="PRINTS" id="PR00385">
    <property type="entry name" value="P450"/>
</dbReference>
<protein>
    <submittedName>
        <fullName evidence="14">Cytochrome P450</fullName>
    </submittedName>
</protein>
<dbReference type="PANTHER" id="PTHR24305:SF166">
    <property type="entry name" value="CYTOCHROME P450 12A4, MITOCHONDRIAL-RELATED"/>
    <property type="match status" value="1"/>
</dbReference>
<evidence type="ECO:0000256" key="9">
    <source>
        <dbReference type="ARBA" id="ARBA00023002"/>
    </source>
</evidence>
<keyword evidence="15" id="KW-1185">Reference proteome</keyword>
<evidence type="ECO:0000256" key="2">
    <source>
        <dbReference type="ARBA" id="ARBA00004370"/>
    </source>
</evidence>
<comment type="cofactor">
    <cofactor evidence="1 13">
        <name>heme</name>
        <dbReference type="ChEBI" id="CHEBI:30413"/>
    </cofactor>
</comment>
<comment type="caution">
    <text evidence="14">The sequence shown here is derived from an EMBL/GenBank/DDBJ whole genome shotgun (WGS) entry which is preliminary data.</text>
</comment>
<dbReference type="Proteomes" id="UP001221142">
    <property type="component" value="Unassembled WGS sequence"/>
</dbReference>
<dbReference type="EMBL" id="JARKIF010000013">
    <property type="protein sequence ID" value="KAJ7624535.1"/>
    <property type="molecule type" value="Genomic_DNA"/>
</dbReference>
<keyword evidence="11" id="KW-0503">Monooxygenase</keyword>
<evidence type="ECO:0000256" key="6">
    <source>
        <dbReference type="ARBA" id="ARBA00022692"/>
    </source>
</evidence>
<dbReference type="PANTHER" id="PTHR24305">
    <property type="entry name" value="CYTOCHROME P450"/>
    <property type="match status" value="1"/>
</dbReference>
<comment type="pathway">
    <text evidence="3">Secondary metabolite biosynthesis; terpenoid biosynthesis.</text>
</comment>
<dbReference type="InterPro" id="IPR050121">
    <property type="entry name" value="Cytochrome_P450_monoxygenase"/>
</dbReference>
<dbReference type="InterPro" id="IPR036396">
    <property type="entry name" value="Cyt_P450_sf"/>
</dbReference>
<evidence type="ECO:0000256" key="11">
    <source>
        <dbReference type="ARBA" id="ARBA00023033"/>
    </source>
</evidence>
<keyword evidence="7 13" id="KW-0479">Metal-binding</keyword>
<dbReference type="GO" id="GO:0020037">
    <property type="term" value="F:heme binding"/>
    <property type="evidence" value="ECO:0007669"/>
    <property type="project" value="InterPro"/>
</dbReference>
<keyword evidence="5 13" id="KW-0349">Heme</keyword>
<dbReference type="GO" id="GO:0005506">
    <property type="term" value="F:iron ion binding"/>
    <property type="evidence" value="ECO:0007669"/>
    <property type="project" value="InterPro"/>
</dbReference>
<evidence type="ECO:0000256" key="8">
    <source>
        <dbReference type="ARBA" id="ARBA00022989"/>
    </source>
</evidence>
<dbReference type="PRINTS" id="PR00465">
    <property type="entry name" value="EP450IV"/>
</dbReference>
<comment type="similarity">
    <text evidence="4">Belongs to the cytochrome P450 family.</text>
</comment>
<evidence type="ECO:0000313" key="14">
    <source>
        <dbReference type="EMBL" id="KAJ7624535.1"/>
    </source>
</evidence>
<keyword evidence="8" id="KW-1133">Transmembrane helix</keyword>